<protein>
    <submittedName>
        <fullName evidence="1">Uncharacterized protein</fullName>
    </submittedName>
</protein>
<evidence type="ECO:0000313" key="2">
    <source>
        <dbReference type="Proteomes" id="UP001352852"/>
    </source>
</evidence>
<comment type="caution">
    <text evidence="1">The sequence shown here is derived from an EMBL/GenBank/DDBJ whole genome shotgun (WGS) entry which is preliminary data.</text>
</comment>
<dbReference type="EMBL" id="JAHUTJ010034485">
    <property type="protein sequence ID" value="MED6277979.1"/>
    <property type="molecule type" value="Genomic_DNA"/>
</dbReference>
<dbReference type="Proteomes" id="UP001352852">
    <property type="component" value="Unassembled WGS sequence"/>
</dbReference>
<proteinExistence type="predicted"/>
<organism evidence="1 2">
    <name type="scientific">Characodon lateralis</name>
    <dbReference type="NCBI Taxonomy" id="208331"/>
    <lineage>
        <taxon>Eukaryota</taxon>
        <taxon>Metazoa</taxon>
        <taxon>Chordata</taxon>
        <taxon>Craniata</taxon>
        <taxon>Vertebrata</taxon>
        <taxon>Euteleostomi</taxon>
        <taxon>Actinopterygii</taxon>
        <taxon>Neopterygii</taxon>
        <taxon>Teleostei</taxon>
        <taxon>Neoteleostei</taxon>
        <taxon>Acanthomorphata</taxon>
        <taxon>Ovalentaria</taxon>
        <taxon>Atherinomorphae</taxon>
        <taxon>Cyprinodontiformes</taxon>
        <taxon>Goodeidae</taxon>
        <taxon>Characodon</taxon>
    </lineage>
</organism>
<gene>
    <name evidence="1" type="ORF">CHARACLAT_018985</name>
</gene>
<sequence length="105" mass="11563">METTPRNLCSSFSLFVAKYKGVLILGLHVAMEITHCDPSCLPPFIQHSQIQVQVTKDGSPGYQSVIEGVATELLPTWIQRRFLLRTLCRTDTLTLAGVSACAIDL</sequence>
<name>A0ABU7DUL1_9TELE</name>
<reference evidence="1 2" key="1">
    <citation type="submission" date="2021-06" db="EMBL/GenBank/DDBJ databases">
        <authorList>
            <person name="Palmer J.M."/>
        </authorList>
    </citation>
    <scope>NUCLEOTIDE SEQUENCE [LARGE SCALE GENOMIC DNA]</scope>
    <source>
        <strain evidence="1 2">CL_MEX2019</strain>
        <tissue evidence="1">Muscle</tissue>
    </source>
</reference>
<keyword evidence="2" id="KW-1185">Reference proteome</keyword>
<evidence type="ECO:0000313" key="1">
    <source>
        <dbReference type="EMBL" id="MED6277979.1"/>
    </source>
</evidence>
<accession>A0ABU7DUL1</accession>